<evidence type="ECO:0008006" key="2">
    <source>
        <dbReference type="Google" id="ProtNLM"/>
    </source>
</evidence>
<organism evidence="1">
    <name type="scientific">viral metagenome</name>
    <dbReference type="NCBI Taxonomy" id="1070528"/>
    <lineage>
        <taxon>unclassified sequences</taxon>
        <taxon>metagenomes</taxon>
        <taxon>organismal metagenomes</taxon>
    </lineage>
</organism>
<evidence type="ECO:0000313" key="1">
    <source>
        <dbReference type="EMBL" id="QHS97353.1"/>
    </source>
</evidence>
<dbReference type="EMBL" id="MN739293">
    <property type="protein sequence ID" value="QHS97353.1"/>
    <property type="molecule type" value="Genomic_DNA"/>
</dbReference>
<proteinExistence type="predicted"/>
<protein>
    <recommendedName>
        <fullName evidence="2">Glycosyltransferase</fullName>
    </recommendedName>
</protein>
<dbReference type="PANTHER" id="PTHR40743:SF1">
    <property type="entry name" value="POSSIBLE GLYCOSYLTRANSFERASE"/>
    <property type="match status" value="1"/>
</dbReference>
<reference evidence="1" key="1">
    <citation type="journal article" date="2020" name="Nature">
        <title>Giant virus diversity and host interactions through global metagenomics.</title>
        <authorList>
            <person name="Schulz F."/>
            <person name="Roux S."/>
            <person name="Paez-Espino D."/>
            <person name="Jungbluth S."/>
            <person name="Walsh D.A."/>
            <person name="Denef V.J."/>
            <person name="McMahon K.D."/>
            <person name="Konstantinidis K.T."/>
            <person name="Eloe-Fadrosh E.A."/>
            <person name="Kyrpides N.C."/>
            <person name="Woyke T."/>
        </authorList>
    </citation>
    <scope>NUCLEOTIDE SEQUENCE</scope>
    <source>
        <strain evidence="1">GVMAG-M-3300020169-51</strain>
    </source>
</reference>
<dbReference type="AlphaFoldDB" id="A0A6C0C1B8"/>
<sequence>MINWITSFYLTNNIERQREIDKCLNKNIENNLIKKIYLFVDDKKAYKYLIDNFNIDKIKYYILNRISLYSDYFKCANMYCKNQMCMISNNDIWLGEVKSMDLIENFEKNMVYALTRHEYNLEPKLQKELKFGGSADSFLFYSPVPNEITNYMHFPQNVWGSENVVMFELWYKNYKLYNPCYNIMIIHEHKDESRPKDRIRINVLPHRNLPCRSVYVNYSSLEDNTVLKMKKIAVEGHIFVGYTKKNKKGEVGYVYGKNVEKVRTYFNNLQKLAKINTFSLFSQRNFNSFF</sequence>
<dbReference type="PANTHER" id="PTHR40743">
    <property type="entry name" value="NUCLEOTIDE-DIPHOSPHO-SUGAR TRANSFERASE CONTAINING PROTEIN"/>
    <property type="match status" value="1"/>
</dbReference>
<accession>A0A6C0C1B8</accession>
<name>A0A6C0C1B8_9ZZZZ</name>